<keyword evidence="4" id="KW-1185">Reference proteome</keyword>
<gene>
    <name evidence="3" type="ORF">O9G_005303</name>
</gene>
<keyword evidence="1" id="KW-0547">Nucleotide-binding</keyword>
<comment type="cofactor">
    <cofactor evidence="1">
        <name>Mg(2+)</name>
        <dbReference type="ChEBI" id="CHEBI:18420"/>
    </cofactor>
</comment>
<keyword evidence="1" id="KW-0227">DNA damage</keyword>
<dbReference type="Proteomes" id="UP000030755">
    <property type="component" value="Unassembled WGS sequence"/>
</dbReference>
<dbReference type="EMBL" id="KE560999">
    <property type="protein sequence ID" value="EPZ34068.1"/>
    <property type="molecule type" value="Genomic_DNA"/>
</dbReference>
<dbReference type="GO" id="GO:0006310">
    <property type="term" value="P:DNA recombination"/>
    <property type="evidence" value="ECO:0007669"/>
    <property type="project" value="UniProtKB-KW"/>
</dbReference>
<dbReference type="HOGENOM" id="CLU_1816891_0_0_1"/>
<dbReference type="Pfam" id="PF05970">
    <property type="entry name" value="PIF1"/>
    <property type="match status" value="1"/>
</dbReference>
<dbReference type="InterPro" id="IPR010285">
    <property type="entry name" value="DNA_helicase_pif1-like_DEAD"/>
</dbReference>
<dbReference type="SUPFAM" id="SSF52540">
    <property type="entry name" value="P-loop containing nucleoside triphosphate hydrolases"/>
    <property type="match status" value="1"/>
</dbReference>
<name>A0A075AUY3_ROZAC</name>
<keyword evidence="1" id="KW-0233">DNA recombination</keyword>
<proteinExistence type="inferred from homology"/>
<keyword evidence="1" id="KW-0347">Helicase</keyword>
<comment type="catalytic activity">
    <reaction evidence="1">
        <text>ATP + H2O = ADP + phosphate + H(+)</text>
        <dbReference type="Rhea" id="RHEA:13065"/>
        <dbReference type="ChEBI" id="CHEBI:15377"/>
        <dbReference type="ChEBI" id="CHEBI:15378"/>
        <dbReference type="ChEBI" id="CHEBI:30616"/>
        <dbReference type="ChEBI" id="CHEBI:43474"/>
        <dbReference type="ChEBI" id="CHEBI:456216"/>
        <dbReference type="EC" id="5.6.2.3"/>
    </reaction>
</comment>
<comment type="similarity">
    <text evidence="1">Belongs to the helicase family.</text>
</comment>
<dbReference type="GO" id="GO:0005524">
    <property type="term" value="F:ATP binding"/>
    <property type="evidence" value="ECO:0007669"/>
    <property type="project" value="UniProtKB-KW"/>
</dbReference>
<keyword evidence="1" id="KW-0234">DNA repair</keyword>
<dbReference type="InterPro" id="IPR027417">
    <property type="entry name" value="P-loop_NTPase"/>
</dbReference>
<dbReference type="AlphaFoldDB" id="A0A075AUY3"/>
<accession>A0A075AUY3</accession>
<organism evidence="3 4">
    <name type="scientific">Rozella allomycis (strain CSF55)</name>
    <dbReference type="NCBI Taxonomy" id="988480"/>
    <lineage>
        <taxon>Eukaryota</taxon>
        <taxon>Fungi</taxon>
        <taxon>Fungi incertae sedis</taxon>
        <taxon>Cryptomycota</taxon>
        <taxon>Cryptomycota incertae sedis</taxon>
        <taxon>Rozella</taxon>
    </lineage>
</organism>
<dbReference type="GO" id="GO:0043139">
    <property type="term" value="F:5'-3' DNA helicase activity"/>
    <property type="evidence" value="ECO:0007669"/>
    <property type="project" value="UniProtKB-EC"/>
</dbReference>
<evidence type="ECO:0000259" key="2">
    <source>
        <dbReference type="Pfam" id="PF05970"/>
    </source>
</evidence>
<evidence type="ECO:0000313" key="3">
    <source>
        <dbReference type="EMBL" id="EPZ34068.1"/>
    </source>
</evidence>
<keyword evidence="1" id="KW-0067">ATP-binding</keyword>
<dbReference type="EC" id="5.6.2.3" evidence="1"/>
<evidence type="ECO:0000256" key="1">
    <source>
        <dbReference type="RuleBase" id="RU363044"/>
    </source>
</evidence>
<dbReference type="GO" id="GO:0000723">
    <property type="term" value="P:telomere maintenance"/>
    <property type="evidence" value="ECO:0007669"/>
    <property type="project" value="InterPro"/>
</dbReference>
<dbReference type="PANTHER" id="PTHR10492">
    <property type="match status" value="1"/>
</dbReference>
<protein>
    <recommendedName>
        <fullName evidence="1">ATP-dependent DNA helicase</fullName>
        <ecNumber evidence="1">5.6.2.3</ecNumber>
    </recommendedName>
</protein>
<dbReference type="OrthoDB" id="3366231at2759"/>
<sequence length="142" mass="15763">MTDFWLTAKPQNISKLWNAHKHALFEVLNNLPDNEKYNNVAIAIRELLSFQGLAQIYDDHAGESTDHAFNVNKLIADELNYSADEKDAGLQNITQRLNARQQAVFDHVTNVVLNGGDQKSCFVDGPGGSGKTILYSAILAYL</sequence>
<reference evidence="3 4" key="1">
    <citation type="journal article" date="2013" name="Curr. Biol.">
        <title>Shared signatures of parasitism and phylogenomics unite Cryptomycota and microsporidia.</title>
        <authorList>
            <person name="James T.Y."/>
            <person name="Pelin A."/>
            <person name="Bonen L."/>
            <person name="Ahrendt S."/>
            <person name="Sain D."/>
            <person name="Corradi N."/>
            <person name="Stajich J.E."/>
        </authorList>
    </citation>
    <scope>NUCLEOTIDE SEQUENCE [LARGE SCALE GENOMIC DNA]</scope>
    <source>
        <strain evidence="3 4">CSF55</strain>
    </source>
</reference>
<evidence type="ECO:0000313" key="4">
    <source>
        <dbReference type="Proteomes" id="UP000030755"/>
    </source>
</evidence>
<dbReference type="GO" id="GO:0016887">
    <property type="term" value="F:ATP hydrolysis activity"/>
    <property type="evidence" value="ECO:0007669"/>
    <property type="project" value="RHEA"/>
</dbReference>
<dbReference type="GO" id="GO:0006281">
    <property type="term" value="P:DNA repair"/>
    <property type="evidence" value="ECO:0007669"/>
    <property type="project" value="UniProtKB-KW"/>
</dbReference>
<feature type="domain" description="DNA helicase Pif1-like DEAD-box helicase" evidence="2">
    <location>
        <begin position="97"/>
        <end position="141"/>
    </location>
</feature>
<dbReference type="Gene3D" id="3.40.50.300">
    <property type="entry name" value="P-loop containing nucleotide triphosphate hydrolases"/>
    <property type="match status" value="1"/>
</dbReference>
<keyword evidence="1" id="KW-0378">Hydrolase</keyword>